<dbReference type="Pfam" id="PF07690">
    <property type="entry name" value="MFS_1"/>
    <property type="match status" value="1"/>
</dbReference>
<feature type="transmembrane region" description="Helical" evidence="6">
    <location>
        <begin position="263"/>
        <end position="284"/>
    </location>
</feature>
<accession>A0A239WDM5</accession>
<dbReference type="EMBL" id="LT906454">
    <property type="protein sequence ID" value="SNV32013.1"/>
    <property type="molecule type" value="Genomic_DNA"/>
</dbReference>
<dbReference type="GO" id="GO:0022857">
    <property type="term" value="F:transmembrane transporter activity"/>
    <property type="evidence" value="ECO:0007669"/>
    <property type="project" value="InterPro"/>
</dbReference>
<feature type="transmembrane region" description="Helical" evidence="6">
    <location>
        <begin position="86"/>
        <end position="110"/>
    </location>
</feature>
<keyword evidence="5 6" id="KW-0472">Membrane</keyword>
<feature type="transmembrane region" description="Helical" evidence="6">
    <location>
        <begin position="381"/>
        <end position="401"/>
    </location>
</feature>
<name>A0A239WDM5_STRAI</name>
<evidence type="ECO:0000256" key="6">
    <source>
        <dbReference type="SAM" id="Phobius"/>
    </source>
</evidence>
<organism evidence="7 8">
    <name type="scientific">Streptococcus acidominimus</name>
    <dbReference type="NCBI Taxonomy" id="1326"/>
    <lineage>
        <taxon>Bacteria</taxon>
        <taxon>Bacillati</taxon>
        <taxon>Bacillota</taxon>
        <taxon>Bacilli</taxon>
        <taxon>Lactobacillales</taxon>
        <taxon>Streptococcaceae</taxon>
        <taxon>Streptococcus</taxon>
    </lineage>
</organism>
<sequence length="408" mass="45420">MLIFLKNNKPFVWLTSINLISKFGDRLFYTAMLTAAISLPNSSLAITIVSASETLPILLSLFLGVVADKQTQKINQLIKNSIFRTFMYLGIGLLFQYPQTLILIILASILNLISDISGNYSTALFSPFTKALIKSEDMQEAQGFINVGTQLVSVISTFVGASLLTIYTKSSLAIINASIFFIVTFLYWFSQPSLKVQEKTIKVNEREETFSLVRDNIYNIFSERHVLINIIQLAMLNGFFGGLTPLFALFIKNNNDLLSFSNATKIALLSGIITTSMILGNSLTAKVLNKYSIFHINLWSDLLILIVGVGFIVNNIWMIFFANSSLAFLLGAVSPRFSADIVNRYPIERIGGIITAMNAFLVIMPPLTSLLFPILATVSPLFAYTTLIFYALLLIGISLWLSRKVKEY</sequence>
<dbReference type="AlphaFoldDB" id="A0A239WDM5"/>
<protein>
    <submittedName>
        <fullName evidence="7">Putative permease</fullName>
    </submittedName>
</protein>
<keyword evidence="3 6" id="KW-0812">Transmembrane</keyword>
<feature type="transmembrane region" description="Helical" evidence="6">
    <location>
        <begin position="172"/>
        <end position="189"/>
    </location>
</feature>
<dbReference type="Gene3D" id="1.20.1250.20">
    <property type="entry name" value="MFS general substrate transporter like domains"/>
    <property type="match status" value="1"/>
</dbReference>
<feature type="transmembrane region" description="Helical" evidence="6">
    <location>
        <begin position="43"/>
        <end position="66"/>
    </location>
</feature>
<dbReference type="RefSeq" id="WP_095121297.1">
    <property type="nucleotide sequence ID" value="NZ_LT906454.1"/>
</dbReference>
<feature type="transmembrane region" description="Helical" evidence="6">
    <location>
        <begin position="226"/>
        <end position="251"/>
    </location>
</feature>
<dbReference type="InterPro" id="IPR036259">
    <property type="entry name" value="MFS_trans_sf"/>
</dbReference>
<evidence type="ECO:0000256" key="1">
    <source>
        <dbReference type="ARBA" id="ARBA00004651"/>
    </source>
</evidence>
<dbReference type="OrthoDB" id="2293709at2"/>
<dbReference type="KEGG" id="saco:SAME_00096"/>
<dbReference type="InterPro" id="IPR011701">
    <property type="entry name" value="MFS"/>
</dbReference>
<gene>
    <name evidence="7" type="ORF">SAMEA4504048_00096</name>
</gene>
<dbReference type="GO" id="GO:0005886">
    <property type="term" value="C:plasma membrane"/>
    <property type="evidence" value="ECO:0007669"/>
    <property type="project" value="UniProtKB-SubCell"/>
</dbReference>
<feature type="transmembrane region" description="Helical" evidence="6">
    <location>
        <begin position="350"/>
        <end position="375"/>
    </location>
</feature>
<dbReference type="SUPFAM" id="SSF103473">
    <property type="entry name" value="MFS general substrate transporter"/>
    <property type="match status" value="1"/>
</dbReference>
<evidence type="ECO:0000256" key="5">
    <source>
        <dbReference type="ARBA" id="ARBA00023136"/>
    </source>
</evidence>
<dbReference type="PANTHER" id="PTHR23513:SF6">
    <property type="entry name" value="MAJOR FACILITATOR SUPERFAMILY ASSOCIATED DOMAIN-CONTAINING PROTEIN"/>
    <property type="match status" value="1"/>
</dbReference>
<keyword evidence="2" id="KW-1003">Cell membrane</keyword>
<keyword evidence="4 6" id="KW-1133">Transmembrane helix</keyword>
<evidence type="ECO:0000256" key="3">
    <source>
        <dbReference type="ARBA" id="ARBA00022692"/>
    </source>
</evidence>
<evidence type="ECO:0000256" key="2">
    <source>
        <dbReference type="ARBA" id="ARBA00022475"/>
    </source>
</evidence>
<comment type="subcellular location">
    <subcellularLocation>
        <location evidence="1">Cell membrane</location>
        <topology evidence="1">Multi-pass membrane protein</topology>
    </subcellularLocation>
</comment>
<feature type="transmembrane region" description="Helical" evidence="6">
    <location>
        <begin position="145"/>
        <end position="166"/>
    </location>
</feature>
<dbReference type="Proteomes" id="UP000215144">
    <property type="component" value="Chromosome 1"/>
</dbReference>
<evidence type="ECO:0000256" key="4">
    <source>
        <dbReference type="ARBA" id="ARBA00022989"/>
    </source>
</evidence>
<proteinExistence type="predicted"/>
<dbReference type="PANTHER" id="PTHR23513">
    <property type="entry name" value="INTEGRAL MEMBRANE EFFLUX PROTEIN-RELATED"/>
    <property type="match status" value="1"/>
</dbReference>
<reference evidence="7 8" key="1">
    <citation type="submission" date="2017-06" db="EMBL/GenBank/DDBJ databases">
        <authorList>
            <consortium name="Pathogen Informatics"/>
        </authorList>
    </citation>
    <scope>NUCLEOTIDE SEQUENCE [LARGE SCALE GENOMIC DNA]</scope>
    <source>
        <strain evidence="7 8">NCTC11291</strain>
    </source>
</reference>
<feature type="transmembrane region" description="Helical" evidence="6">
    <location>
        <begin position="296"/>
        <end position="313"/>
    </location>
</feature>
<evidence type="ECO:0000313" key="7">
    <source>
        <dbReference type="EMBL" id="SNV32013.1"/>
    </source>
</evidence>
<evidence type="ECO:0000313" key="8">
    <source>
        <dbReference type="Proteomes" id="UP000215144"/>
    </source>
</evidence>